<dbReference type="InterPro" id="IPR036291">
    <property type="entry name" value="NAD(P)-bd_dom_sf"/>
</dbReference>
<dbReference type="GO" id="GO:0006108">
    <property type="term" value="P:malate metabolic process"/>
    <property type="evidence" value="ECO:0007669"/>
    <property type="project" value="TreeGrafter"/>
</dbReference>
<feature type="domain" description="Malic enzyme NAD-binding" evidence="4">
    <location>
        <begin position="39"/>
        <end position="260"/>
    </location>
</feature>
<dbReference type="Pfam" id="PF03949">
    <property type="entry name" value="Malic_M"/>
    <property type="match status" value="1"/>
</dbReference>
<dbReference type="GO" id="GO:0051287">
    <property type="term" value="F:NAD binding"/>
    <property type="evidence" value="ECO:0007669"/>
    <property type="project" value="InterPro"/>
</dbReference>
<comment type="caution">
    <text evidence="5">The sequence shown here is derived from an EMBL/GenBank/DDBJ whole genome shotgun (WGS) entry which is preliminary data.</text>
</comment>
<evidence type="ECO:0000313" key="6">
    <source>
        <dbReference type="Proteomes" id="UP000796880"/>
    </source>
</evidence>
<dbReference type="Proteomes" id="UP000796880">
    <property type="component" value="Unassembled WGS sequence"/>
</dbReference>
<sequence>MTVGDLKRLEVHARDGPSDPNALAKWRTLNRLHDRNETILAAYMTEEEVLKGLYTLLYLGIGVLNAARKTMARMIGNKENAFESSILGLITDERENIDPDALPFARKVKEIHRQGLKEGSSLVEVVQQVKPDVLLGLSAVGGLFSKEVLEALKGSTSTTPAIFAMSNPTKNAECTPEEAFSILGDNIIFASGSPFKDVDLGNGHIGHCNQGNNMYLFPGIGLGTLLAGSGIISDGMLQAAAECIRDITKRVAAAVVKEAIEEDLAEGYREMDAREVRKLNREEISEYVKNNMWSPEYPTLVYKKD</sequence>
<dbReference type="Gene3D" id="3.40.50.720">
    <property type="entry name" value="NAD(P)-binding Rossmann-like Domain"/>
    <property type="match status" value="1"/>
</dbReference>
<protein>
    <recommendedName>
        <fullName evidence="4">Malic enzyme NAD-binding domain-containing protein</fullName>
    </recommendedName>
</protein>
<dbReference type="SUPFAM" id="SSF51735">
    <property type="entry name" value="NAD(P)-binding Rossmann-fold domains"/>
    <property type="match status" value="1"/>
</dbReference>
<dbReference type="PANTHER" id="PTHR23406:SF32">
    <property type="entry name" value="NADP-DEPENDENT MALIC ENZYME"/>
    <property type="match status" value="1"/>
</dbReference>
<dbReference type="GO" id="GO:0005739">
    <property type="term" value="C:mitochondrion"/>
    <property type="evidence" value="ECO:0007669"/>
    <property type="project" value="TreeGrafter"/>
</dbReference>
<keyword evidence="2" id="KW-0560">Oxidoreductase</keyword>
<accession>A0A8K0H4K3</accession>
<evidence type="ECO:0000256" key="1">
    <source>
        <dbReference type="ARBA" id="ARBA00001946"/>
    </source>
</evidence>
<proteinExistence type="predicted"/>
<reference evidence="5" key="1">
    <citation type="submission" date="2020-03" db="EMBL/GenBank/DDBJ databases">
        <title>A high-quality chromosome-level genome assembly of a woody plant with both climbing and erect habits, Rhamnella rubrinervis.</title>
        <authorList>
            <person name="Lu Z."/>
            <person name="Yang Y."/>
            <person name="Zhu X."/>
            <person name="Sun Y."/>
        </authorList>
    </citation>
    <scope>NUCLEOTIDE SEQUENCE</scope>
    <source>
        <strain evidence="5">BYM</strain>
        <tissue evidence="5">Leaf</tissue>
    </source>
</reference>
<dbReference type="PIRSF" id="PIRSF000106">
    <property type="entry name" value="ME"/>
    <property type="match status" value="1"/>
</dbReference>
<evidence type="ECO:0000256" key="3">
    <source>
        <dbReference type="PIRSR" id="PIRSR000106-2"/>
    </source>
</evidence>
<evidence type="ECO:0000256" key="2">
    <source>
        <dbReference type="ARBA" id="ARBA00023002"/>
    </source>
</evidence>
<dbReference type="OrthoDB" id="5365701at2759"/>
<organism evidence="5 6">
    <name type="scientific">Rhamnella rubrinervis</name>
    <dbReference type="NCBI Taxonomy" id="2594499"/>
    <lineage>
        <taxon>Eukaryota</taxon>
        <taxon>Viridiplantae</taxon>
        <taxon>Streptophyta</taxon>
        <taxon>Embryophyta</taxon>
        <taxon>Tracheophyta</taxon>
        <taxon>Spermatophyta</taxon>
        <taxon>Magnoliopsida</taxon>
        <taxon>eudicotyledons</taxon>
        <taxon>Gunneridae</taxon>
        <taxon>Pentapetalae</taxon>
        <taxon>rosids</taxon>
        <taxon>fabids</taxon>
        <taxon>Rosales</taxon>
        <taxon>Rhamnaceae</taxon>
        <taxon>rhamnoid group</taxon>
        <taxon>Rhamneae</taxon>
        <taxon>Rhamnella</taxon>
    </lineage>
</organism>
<keyword evidence="6" id="KW-1185">Reference proteome</keyword>
<dbReference type="AlphaFoldDB" id="A0A8K0H4K3"/>
<gene>
    <name evidence="5" type="ORF">FNV43_RR10823</name>
</gene>
<evidence type="ECO:0000313" key="5">
    <source>
        <dbReference type="EMBL" id="KAF3445647.1"/>
    </source>
</evidence>
<comment type="cofactor">
    <cofactor evidence="1">
        <name>Mg(2+)</name>
        <dbReference type="ChEBI" id="CHEBI:18420"/>
    </cofactor>
</comment>
<dbReference type="EMBL" id="VOIH02000005">
    <property type="protein sequence ID" value="KAF3445647.1"/>
    <property type="molecule type" value="Genomic_DNA"/>
</dbReference>
<dbReference type="PANTHER" id="PTHR23406">
    <property type="entry name" value="MALIC ENZYME-RELATED"/>
    <property type="match status" value="1"/>
</dbReference>
<evidence type="ECO:0000259" key="4">
    <source>
        <dbReference type="SMART" id="SM00919"/>
    </source>
</evidence>
<dbReference type="InterPro" id="IPR012302">
    <property type="entry name" value="Malic_NAD-bd"/>
</dbReference>
<dbReference type="InterPro" id="IPR001891">
    <property type="entry name" value="Malic_OxRdtase"/>
</dbReference>
<feature type="binding site" evidence="3">
    <location>
        <position position="167"/>
    </location>
    <ligand>
        <name>(S)-malate</name>
        <dbReference type="ChEBI" id="CHEBI:15589"/>
    </ligand>
</feature>
<dbReference type="SMART" id="SM00919">
    <property type="entry name" value="Malic_M"/>
    <property type="match status" value="1"/>
</dbReference>
<dbReference type="GO" id="GO:0004471">
    <property type="term" value="F:malate dehydrogenase (decarboxylating) (NAD+) activity"/>
    <property type="evidence" value="ECO:0007669"/>
    <property type="project" value="TreeGrafter"/>
</dbReference>
<feature type="binding site" evidence="3">
    <location>
        <position position="212"/>
    </location>
    <ligand>
        <name>(S)-malate</name>
        <dbReference type="ChEBI" id="CHEBI:15589"/>
    </ligand>
</feature>
<name>A0A8K0H4K3_9ROSA</name>